<keyword evidence="3" id="KW-1185">Reference proteome</keyword>
<feature type="transmembrane region" description="Helical" evidence="1">
    <location>
        <begin position="58"/>
        <end position="77"/>
    </location>
</feature>
<comment type="caution">
    <text evidence="2">The sequence shown here is derived from an EMBL/GenBank/DDBJ whole genome shotgun (WGS) entry which is preliminary data.</text>
</comment>
<evidence type="ECO:0000313" key="2">
    <source>
        <dbReference type="EMBL" id="MRN55458.1"/>
    </source>
</evidence>
<dbReference type="EMBL" id="WJXB01000009">
    <property type="protein sequence ID" value="MRN55458.1"/>
    <property type="molecule type" value="Genomic_DNA"/>
</dbReference>
<reference evidence="2 3" key="1">
    <citation type="submission" date="2019-11" db="EMBL/GenBank/DDBJ databases">
        <title>Paenibacillus monticola sp. nov., a novel PGPR strain isolated from mountain sample in China.</title>
        <authorList>
            <person name="Zhao Q."/>
            <person name="Li H.-P."/>
            <person name="Zhang J.-L."/>
        </authorList>
    </citation>
    <scope>NUCLEOTIDE SEQUENCE [LARGE SCALE GENOMIC DNA]</scope>
    <source>
        <strain evidence="2 3">LC-T2</strain>
    </source>
</reference>
<keyword evidence="1" id="KW-1133">Transmembrane helix</keyword>
<protein>
    <submittedName>
        <fullName evidence="2">Uncharacterized protein</fullName>
    </submittedName>
</protein>
<keyword evidence="1" id="KW-0472">Membrane</keyword>
<dbReference type="Proteomes" id="UP000463051">
    <property type="component" value="Unassembled WGS sequence"/>
</dbReference>
<evidence type="ECO:0000256" key="1">
    <source>
        <dbReference type="SAM" id="Phobius"/>
    </source>
</evidence>
<proteinExistence type="predicted"/>
<keyword evidence="1" id="KW-0812">Transmembrane</keyword>
<dbReference type="RefSeq" id="WP_154120975.1">
    <property type="nucleotide sequence ID" value="NZ_WJXB01000009.1"/>
</dbReference>
<feature type="transmembrane region" description="Helical" evidence="1">
    <location>
        <begin position="12"/>
        <end position="31"/>
    </location>
</feature>
<dbReference type="AlphaFoldDB" id="A0A7X2H9R3"/>
<gene>
    <name evidence="2" type="ORF">GJB61_20970</name>
</gene>
<feature type="transmembrane region" description="Helical" evidence="1">
    <location>
        <begin position="86"/>
        <end position="105"/>
    </location>
</feature>
<organism evidence="2 3">
    <name type="scientific">Paenibacillus monticola</name>
    <dbReference type="NCBI Taxonomy" id="2666075"/>
    <lineage>
        <taxon>Bacteria</taxon>
        <taxon>Bacillati</taxon>
        <taxon>Bacillota</taxon>
        <taxon>Bacilli</taxon>
        <taxon>Bacillales</taxon>
        <taxon>Paenibacillaceae</taxon>
        <taxon>Paenibacillus</taxon>
    </lineage>
</organism>
<accession>A0A7X2H9R3</accession>
<name>A0A7X2H9R3_9BACL</name>
<evidence type="ECO:0000313" key="3">
    <source>
        <dbReference type="Proteomes" id="UP000463051"/>
    </source>
</evidence>
<sequence>MKHGTPLIKSKRSLIIALILFTVMIVFSIRYPGPDTLLDALLRSLGIPLYSRSASETGLHSSGIFLTVLFIVALFYLNKAISRHRLVLFFAAFICLNSAPDWLVIGYQHYFASSIYAVGLDPHQVNCNYVWIEQQLSGNCQLPIKNHSKDAITVQAVLELPIDSFYPVAQESILLSDLVLQPRADNSFHKEFKLALTSNEPFSGQINGAFKITLSDGQHARVWK</sequence>